<protein>
    <recommendedName>
        <fullName evidence="3">Terminase small subunit</fullName>
    </recommendedName>
</protein>
<dbReference type="InterPro" id="IPR006448">
    <property type="entry name" value="Phage_term_ssu_P27"/>
</dbReference>
<organism evidence="1 2">
    <name type="scientific">Candidatus Gemmiger excrementavium</name>
    <dbReference type="NCBI Taxonomy" id="2838608"/>
    <lineage>
        <taxon>Bacteria</taxon>
        <taxon>Bacillati</taxon>
        <taxon>Bacillota</taxon>
        <taxon>Clostridia</taxon>
        <taxon>Eubacteriales</taxon>
        <taxon>Gemmiger</taxon>
    </lineage>
</organism>
<proteinExistence type="predicted"/>
<dbReference type="Pfam" id="PF05119">
    <property type="entry name" value="Terminase_4"/>
    <property type="match status" value="1"/>
</dbReference>
<dbReference type="EMBL" id="DXBO01000036">
    <property type="protein sequence ID" value="HIZ47671.1"/>
    <property type="molecule type" value="Genomic_DNA"/>
</dbReference>
<accession>A0A9D2F223</accession>
<dbReference type="AlphaFoldDB" id="A0A9D2F223"/>
<reference evidence="1" key="1">
    <citation type="journal article" date="2021" name="PeerJ">
        <title>Extensive microbial diversity within the chicken gut microbiome revealed by metagenomics and culture.</title>
        <authorList>
            <person name="Gilroy R."/>
            <person name="Ravi A."/>
            <person name="Getino M."/>
            <person name="Pursley I."/>
            <person name="Horton D.L."/>
            <person name="Alikhan N.F."/>
            <person name="Baker D."/>
            <person name="Gharbi K."/>
            <person name="Hall N."/>
            <person name="Watson M."/>
            <person name="Adriaenssens E.M."/>
            <person name="Foster-Nyarko E."/>
            <person name="Jarju S."/>
            <person name="Secka A."/>
            <person name="Antonio M."/>
            <person name="Oren A."/>
            <person name="Chaudhuri R.R."/>
            <person name="La Ragione R."/>
            <person name="Hildebrand F."/>
            <person name="Pallen M.J."/>
        </authorList>
    </citation>
    <scope>NUCLEOTIDE SEQUENCE</scope>
    <source>
        <strain evidence="1">3436</strain>
    </source>
</reference>
<evidence type="ECO:0000313" key="2">
    <source>
        <dbReference type="Proteomes" id="UP000824031"/>
    </source>
</evidence>
<sequence length="120" mass="13573">MASKMSGLCAIYAKKREFRELQKDLLDDLTARGLISRPYMDKVEEYMGLWCLRRMLEEDIAARGVYVEYQNGANQRGTTDNKSVEKLVRVSSQMLSVWAALGFKEQAASAKPSDGDDDEL</sequence>
<dbReference type="Proteomes" id="UP000824031">
    <property type="component" value="Unassembled WGS sequence"/>
</dbReference>
<reference evidence="1" key="2">
    <citation type="submission" date="2021-04" db="EMBL/GenBank/DDBJ databases">
        <authorList>
            <person name="Gilroy R."/>
        </authorList>
    </citation>
    <scope>NUCLEOTIDE SEQUENCE</scope>
    <source>
        <strain evidence="1">3436</strain>
    </source>
</reference>
<name>A0A9D2F223_9FIRM</name>
<evidence type="ECO:0008006" key="3">
    <source>
        <dbReference type="Google" id="ProtNLM"/>
    </source>
</evidence>
<gene>
    <name evidence="1" type="ORF">H9810_02995</name>
</gene>
<evidence type="ECO:0000313" key="1">
    <source>
        <dbReference type="EMBL" id="HIZ47671.1"/>
    </source>
</evidence>
<comment type="caution">
    <text evidence="1">The sequence shown here is derived from an EMBL/GenBank/DDBJ whole genome shotgun (WGS) entry which is preliminary data.</text>
</comment>